<evidence type="ECO:0000313" key="2">
    <source>
        <dbReference type="EMBL" id="ADC53119.1"/>
    </source>
</evidence>
<organism evidence="1">
    <name type="scientific">Bovine group B rotavirus</name>
    <dbReference type="NCBI Taxonomy" id="35334"/>
    <lineage>
        <taxon>Viruses</taxon>
        <taxon>Riboviria</taxon>
        <taxon>Orthornavirae</taxon>
        <taxon>Duplornaviricota</taxon>
        <taxon>Resentoviricetes</taxon>
        <taxon>Reovirales</taxon>
        <taxon>Sedoreoviridae</taxon>
        <taxon>Rotavirus</taxon>
        <taxon>Rotavirus betagastroenteritidis</taxon>
        <taxon>Rotavirus B</taxon>
    </lineage>
</organism>
<name>D3VZU4_9REOV</name>
<proteinExistence type="predicted"/>
<evidence type="ECO:0000313" key="1">
    <source>
        <dbReference type="EMBL" id="ADC53117.1"/>
    </source>
</evidence>
<sequence>MDFKQFLFSSKEKKDLIPVYHNREFNPLSLSKKPQKAVKLVYPSSIKEAPFVAGESILIEDVCPHIHEHFCGAIHVPKQSNIKPKGRISHITADKIAWPCGVSSIIINDKIITGSEFVKCRCGNFYPTAICQQSDFFFLTCCSNDTKSLKLCISERYDCANCGKKVRWFAPGKGVLTKHMFYLPTTICPSCSPFRDLVSTMSLTNKVEFVGPDFKRLREDYDWKRAMENSCESAFRTLNSPHLLNRISVHSKINPSLTVNTLTEVVSSLNREWPYNISITPISRGKVTITNNYSRTIVAFENNTQLFQKLNMLLMKWRLA</sequence>
<reference evidence="1" key="1">
    <citation type="journal article" date="2010" name="Arch. Virol.">
        <title>Molecular characterization of the VP1, VP2, VP4, VP6, NSP1 and NSP2 genes of bovine group B rotaviruses: identification of a novel VP4 genotype.</title>
        <authorList>
            <person name="Ghosh S."/>
            <person name="Kobayashi N."/>
            <person name="Nagashima S."/>
            <person name="Chawla-Sarkar M."/>
            <person name="Krishnan T."/>
            <person name="Ganesh B."/>
            <person name="Naik T.N."/>
        </authorList>
    </citation>
    <scope>NUCLEOTIDE SEQUENCE</scope>
    <source>
        <strain evidence="1">RUBV226</strain>
        <strain evidence="2">RUBV282</strain>
    </source>
</reference>
<accession>D3VZU4</accession>
<protein>
    <submittedName>
        <fullName evidence="1">Nonstructural protein NSP1 peptide 2</fullName>
    </submittedName>
</protein>
<dbReference type="EMBL" id="GQ358723">
    <property type="protein sequence ID" value="ADC53117.1"/>
    <property type="molecule type" value="Genomic_RNA"/>
</dbReference>
<dbReference type="EMBL" id="GQ358724">
    <property type="protein sequence ID" value="ADC53119.1"/>
    <property type="molecule type" value="Genomic_RNA"/>
</dbReference>